<feature type="transmembrane region" description="Helical" evidence="6">
    <location>
        <begin position="54"/>
        <end position="74"/>
    </location>
</feature>
<dbReference type="Gene3D" id="1.20.1250.20">
    <property type="entry name" value="MFS general substrate transporter like domains"/>
    <property type="match status" value="1"/>
</dbReference>
<dbReference type="PROSITE" id="PS00216">
    <property type="entry name" value="SUGAR_TRANSPORT_1"/>
    <property type="match status" value="1"/>
</dbReference>
<feature type="transmembrane region" description="Helical" evidence="6">
    <location>
        <begin position="307"/>
        <end position="329"/>
    </location>
</feature>
<feature type="transmembrane region" description="Helical" evidence="6">
    <location>
        <begin position="145"/>
        <end position="169"/>
    </location>
</feature>
<dbReference type="AlphaFoldDB" id="A0A3G1KMY3"/>
<keyword evidence="2" id="KW-0813">Transport</keyword>
<dbReference type="GO" id="GO:0005886">
    <property type="term" value="C:plasma membrane"/>
    <property type="evidence" value="ECO:0007669"/>
    <property type="project" value="UniProtKB-SubCell"/>
</dbReference>
<dbReference type="InterPro" id="IPR036259">
    <property type="entry name" value="MFS_trans_sf"/>
</dbReference>
<evidence type="ECO:0000256" key="4">
    <source>
        <dbReference type="ARBA" id="ARBA00022989"/>
    </source>
</evidence>
<evidence type="ECO:0000313" key="9">
    <source>
        <dbReference type="Proteomes" id="UP000323521"/>
    </source>
</evidence>
<evidence type="ECO:0000256" key="5">
    <source>
        <dbReference type="ARBA" id="ARBA00023136"/>
    </source>
</evidence>
<evidence type="ECO:0000313" key="8">
    <source>
        <dbReference type="EMBL" id="ATW23824.1"/>
    </source>
</evidence>
<protein>
    <recommendedName>
        <fullName evidence="7">Major facilitator superfamily (MFS) profile domain-containing protein</fullName>
    </recommendedName>
</protein>
<feature type="transmembrane region" description="Helical" evidence="6">
    <location>
        <begin position="279"/>
        <end position="301"/>
    </location>
</feature>
<comment type="subcellular location">
    <subcellularLocation>
        <location evidence="1">Cell membrane</location>
        <topology evidence="1">Multi-pass membrane protein</topology>
    </subcellularLocation>
</comment>
<evidence type="ECO:0000256" key="6">
    <source>
        <dbReference type="SAM" id="Phobius"/>
    </source>
</evidence>
<dbReference type="InterPro" id="IPR020846">
    <property type="entry name" value="MFS_dom"/>
</dbReference>
<feature type="transmembrane region" description="Helical" evidence="6">
    <location>
        <begin position="336"/>
        <end position="355"/>
    </location>
</feature>
<name>A0A3G1KMY3_FORW1</name>
<dbReference type="SUPFAM" id="SSF103473">
    <property type="entry name" value="MFS general substrate transporter"/>
    <property type="match status" value="1"/>
</dbReference>
<feature type="transmembrane region" description="Helical" evidence="6">
    <location>
        <begin position="86"/>
        <end position="104"/>
    </location>
</feature>
<evidence type="ECO:0000256" key="3">
    <source>
        <dbReference type="ARBA" id="ARBA00022692"/>
    </source>
</evidence>
<dbReference type="PANTHER" id="PTHR23531">
    <property type="entry name" value="QUINOLENE RESISTANCE PROTEIN NORA"/>
    <property type="match status" value="1"/>
</dbReference>
<dbReference type="CDD" id="cd17489">
    <property type="entry name" value="MFS_YfcJ_like"/>
    <property type="match status" value="1"/>
</dbReference>
<dbReference type="RefSeq" id="WP_214659049.1">
    <property type="nucleotide sequence ID" value="NZ_CP017634.1"/>
</dbReference>
<dbReference type="PANTHER" id="PTHR23531:SF1">
    <property type="entry name" value="QUINOLENE RESISTANCE PROTEIN NORA"/>
    <property type="match status" value="1"/>
</dbReference>
<evidence type="ECO:0000256" key="1">
    <source>
        <dbReference type="ARBA" id="ARBA00004651"/>
    </source>
</evidence>
<proteinExistence type="predicted"/>
<feature type="transmembrane region" description="Helical" evidence="6">
    <location>
        <begin position="116"/>
        <end position="133"/>
    </location>
</feature>
<dbReference type="EMBL" id="CP017634">
    <property type="protein sequence ID" value="ATW23824.1"/>
    <property type="molecule type" value="Genomic_DNA"/>
</dbReference>
<keyword evidence="9" id="KW-1185">Reference proteome</keyword>
<dbReference type="InterPro" id="IPR011701">
    <property type="entry name" value="MFS"/>
</dbReference>
<feature type="domain" description="Major facilitator superfamily (MFS) profile" evidence="7">
    <location>
        <begin position="21"/>
        <end position="390"/>
    </location>
</feature>
<reference evidence="8 9" key="1">
    <citation type="submission" date="2016-10" db="EMBL/GenBank/DDBJ databases">
        <title>Complete Genome Sequence of Peptococcaceae strain DCMF.</title>
        <authorList>
            <person name="Edwards R.J."/>
            <person name="Holland S.I."/>
            <person name="Deshpande N.P."/>
            <person name="Wong Y.K."/>
            <person name="Ertan H."/>
            <person name="Manefield M."/>
            <person name="Russell T.L."/>
            <person name="Lee M.J."/>
        </authorList>
    </citation>
    <scope>NUCLEOTIDE SEQUENCE [LARGE SCALE GENOMIC DNA]</scope>
    <source>
        <strain evidence="8 9">DCMF</strain>
    </source>
</reference>
<feature type="transmembrane region" description="Helical" evidence="6">
    <location>
        <begin position="21"/>
        <end position="42"/>
    </location>
</feature>
<evidence type="ECO:0000256" key="2">
    <source>
        <dbReference type="ARBA" id="ARBA00022448"/>
    </source>
</evidence>
<dbReference type="Pfam" id="PF07690">
    <property type="entry name" value="MFS_1"/>
    <property type="match status" value="1"/>
</dbReference>
<dbReference type="Proteomes" id="UP000323521">
    <property type="component" value="Chromosome"/>
</dbReference>
<keyword evidence="3 6" id="KW-0812">Transmembrane</keyword>
<dbReference type="GO" id="GO:0022857">
    <property type="term" value="F:transmembrane transporter activity"/>
    <property type="evidence" value="ECO:0007669"/>
    <property type="project" value="InterPro"/>
</dbReference>
<dbReference type="KEGG" id="fwa:DCMF_02545"/>
<keyword evidence="4 6" id="KW-1133">Transmembrane helix</keyword>
<sequence length="393" mass="42861">MEKQYEIKEVSVLQGLGSLSNFILLLVSTIFFTSTYYILLPVLPLHLGNLGSNYLQIGLIMGIFSISSLVLRPISGNFADRMGRKTLLYISIALFLITPVFYMGTSSLLLAGVTQIVYGFSVGAFAVASTTLATDLVPHEKLIQYVGIFSLAFTAAKGFAPAVGNLLFLQYGFPGAVFCSWLAGLLSLVLLIPVAEPRLTVSEKNVPFGKMFLDSRVLMPTMTLFCGMVTFGILSNWLTTFAARQGIVNVSSFFFINTVFMILSRLLTGKVSEKGLPKLTIFTGLLLVVSLWLLAGVTQLWQLALVGIIYGIGYGAYYPTLTSIVVLSVTKEERGTALGIFTTAFDLGVSAGSILGGLSHYFGFSYVFWGITVIPLLGLVYFWHQHRRVQTGF</sequence>
<feature type="transmembrane region" description="Helical" evidence="6">
    <location>
        <begin position="216"/>
        <end position="234"/>
    </location>
</feature>
<evidence type="ECO:0000259" key="7">
    <source>
        <dbReference type="PROSITE" id="PS50850"/>
    </source>
</evidence>
<dbReference type="InterPro" id="IPR052714">
    <property type="entry name" value="MFS_Exporter"/>
</dbReference>
<feature type="transmembrane region" description="Helical" evidence="6">
    <location>
        <begin position="361"/>
        <end position="383"/>
    </location>
</feature>
<keyword evidence="5 6" id="KW-0472">Membrane</keyword>
<dbReference type="PROSITE" id="PS50850">
    <property type="entry name" value="MFS"/>
    <property type="match status" value="1"/>
</dbReference>
<organism evidence="8 9">
    <name type="scientific">Formimonas warabiya</name>
    <dbReference type="NCBI Taxonomy" id="1761012"/>
    <lineage>
        <taxon>Bacteria</taxon>
        <taxon>Bacillati</taxon>
        <taxon>Bacillota</taxon>
        <taxon>Clostridia</taxon>
        <taxon>Eubacteriales</taxon>
        <taxon>Peptococcaceae</taxon>
        <taxon>Candidatus Formimonas</taxon>
    </lineage>
</organism>
<feature type="transmembrane region" description="Helical" evidence="6">
    <location>
        <begin position="175"/>
        <end position="195"/>
    </location>
</feature>
<feature type="transmembrane region" description="Helical" evidence="6">
    <location>
        <begin position="246"/>
        <end position="267"/>
    </location>
</feature>
<accession>A0A3G1KMY3</accession>
<dbReference type="InterPro" id="IPR005829">
    <property type="entry name" value="Sugar_transporter_CS"/>
</dbReference>
<gene>
    <name evidence="8" type="ORF">DCMF_02545</name>
</gene>